<feature type="transmembrane region" description="Helical" evidence="1">
    <location>
        <begin position="35"/>
        <end position="63"/>
    </location>
</feature>
<dbReference type="AlphaFoldDB" id="A0A645IWU0"/>
<dbReference type="EMBL" id="VSSQ01125414">
    <property type="protein sequence ID" value="MPN55791.1"/>
    <property type="molecule type" value="Genomic_DNA"/>
</dbReference>
<reference evidence="2" key="1">
    <citation type="submission" date="2019-08" db="EMBL/GenBank/DDBJ databases">
        <authorList>
            <person name="Kucharzyk K."/>
            <person name="Murdoch R.W."/>
            <person name="Higgins S."/>
            <person name="Loffler F."/>
        </authorList>
    </citation>
    <scope>NUCLEOTIDE SEQUENCE</scope>
</reference>
<gene>
    <name evidence="2" type="ORF">SDC9_203475</name>
</gene>
<evidence type="ECO:0000313" key="2">
    <source>
        <dbReference type="EMBL" id="MPN55791.1"/>
    </source>
</evidence>
<protein>
    <submittedName>
        <fullName evidence="2">Uncharacterized protein</fullName>
    </submittedName>
</protein>
<keyword evidence="1" id="KW-0472">Membrane</keyword>
<accession>A0A645IWU0</accession>
<organism evidence="2">
    <name type="scientific">bioreactor metagenome</name>
    <dbReference type="NCBI Taxonomy" id="1076179"/>
    <lineage>
        <taxon>unclassified sequences</taxon>
        <taxon>metagenomes</taxon>
        <taxon>ecological metagenomes</taxon>
    </lineage>
</organism>
<sequence length="92" mass="10597">MGNILGKGGFDFFKNSLFFLNAKAFYFFFQCKEPFYGHAAAFFGALIQKVGFLLLNKGIFFFLNQAFKKLIPRCFLAIRVLEAFSQFHKGLM</sequence>
<feature type="transmembrane region" description="Helical" evidence="1">
    <location>
        <begin position="12"/>
        <end position="29"/>
    </location>
</feature>
<comment type="caution">
    <text evidence="2">The sequence shown here is derived from an EMBL/GenBank/DDBJ whole genome shotgun (WGS) entry which is preliminary data.</text>
</comment>
<evidence type="ECO:0000256" key="1">
    <source>
        <dbReference type="SAM" id="Phobius"/>
    </source>
</evidence>
<proteinExistence type="predicted"/>
<keyword evidence="1" id="KW-0812">Transmembrane</keyword>
<keyword evidence="1" id="KW-1133">Transmembrane helix</keyword>
<name>A0A645IWU0_9ZZZZ</name>